<proteinExistence type="predicted"/>
<feature type="region of interest" description="Disordered" evidence="1">
    <location>
        <begin position="1"/>
        <end position="44"/>
    </location>
</feature>
<organism evidence="2 3">
    <name type="scientific">Clavispora lusitaniae</name>
    <name type="common">Candida lusitaniae</name>
    <dbReference type="NCBI Taxonomy" id="36911"/>
    <lineage>
        <taxon>Eukaryota</taxon>
        <taxon>Fungi</taxon>
        <taxon>Dikarya</taxon>
        <taxon>Ascomycota</taxon>
        <taxon>Saccharomycotina</taxon>
        <taxon>Pichiomycetes</taxon>
        <taxon>Metschnikowiaceae</taxon>
        <taxon>Clavispora</taxon>
    </lineage>
</organism>
<gene>
    <name evidence="2" type="ORF">A9F13_16g00572</name>
</gene>
<dbReference type="KEGG" id="clus:A9F13_16g00572"/>
<evidence type="ECO:0000313" key="2">
    <source>
        <dbReference type="EMBL" id="OVF06961.1"/>
    </source>
</evidence>
<accession>A0AA91T0F7</accession>
<dbReference type="Proteomes" id="UP000195602">
    <property type="component" value="Unassembled WGS sequence"/>
</dbReference>
<dbReference type="AlphaFoldDB" id="A0AA91T0F7"/>
<sequence length="64" mass="7592">MAARQRTEEQKDKDRRETEDKRREDKGEKTKERRQNEVGYGPPAVGDVFILAFRLIITYRADHS</sequence>
<evidence type="ECO:0000313" key="3">
    <source>
        <dbReference type="Proteomes" id="UP000195602"/>
    </source>
</evidence>
<feature type="compositionally biased region" description="Basic and acidic residues" evidence="1">
    <location>
        <begin position="1"/>
        <end position="36"/>
    </location>
</feature>
<evidence type="ECO:0000256" key="1">
    <source>
        <dbReference type="SAM" id="MobiDB-lite"/>
    </source>
</evidence>
<comment type="caution">
    <text evidence="2">The sequence shown here is derived from an EMBL/GenBank/DDBJ whole genome shotgun (WGS) entry which is preliminary data.</text>
</comment>
<name>A0AA91T0F7_CLALS</name>
<dbReference type="EMBL" id="LYUB02000016">
    <property type="protein sequence ID" value="OVF06961.1"/>
    <property type="molecule type" value="Genomic_DNA"/>
</dbReference>
<protein>
    <submittedName>
        <fullName evidence="2">Uncharacterized protein</fullName>
    </submittedName>
</protein>
<reference evidence="2 3" key="1">
    <citation type="submission" date="2017-04" db="EMBL/GenBank/DDBJ databases">
        <title>Draft genome of the yeast Clavispora lusitaniae type strain CBS 6936.</title>
        <authorList>
            <person name="Durrens P."/>
            <person name="Klopp C."/>
            <person name="Biteau N."/>
            <person name="Fitton-Ouhabi V."/>
            <person name="Dementhon K."/>
            <person name="Accoceberry I."/>
            <person name="Sherman D.J."/>
            <person name="Noel T."/>
        </authorList>
    </citation>
    <scope>NUCLEOTIDE SEQUENCE [LARGE SCALE GENOMIC DNA]</scope>
    <source>
        <strain evidence="2 3">CBS 6936</strain>
    </source>
</reference>